<reference evidence="2" key="1">
    <citation type="submission" date="2015-02" db="EMBL/GenBank/DDBJ databases">
        <title>Draft Genome of Frankia sp. CpI1-S.</title>
        <authorList>
            <person name="Oshone R.T."/>
            <person name="Ngom M."/>
            <person name="Ghodhbane-Gtari F."/>
            <person name="Gtari M."/>
            <person name="Morris K."/>
            <person name="Thomas K."/>
            <person name="Sen A."/>
            <person name="Tisa L.S."/>
        </authorList>
    </citation>
    <scope>NUCLEOTIDE SEQUENCE [LARGE SCALE GENOMIC DNA]</scope>
    <source>
        <strain evidence="2">CpI1-S</strain>
    </source>
</reference>
<comment type="caution">
    <text evidence="1">The sequence shown here is derived from an EMBL/GenBank/DDBJ whole genome shotgun (WGS) entry which is preliminary data.</text>
</comment>
<proteinExistence type="predicted"/>
<dbReference type="Proteomes" id="UP000032545">
    <property type="component" value="Unassembled WGS sequence"/>
</dbReference>
<gene>
    <name evidence="1" type="ORF">FF36_04179</name>
</gene>
<dbReference type="RefSeq" id="WP_044886733.1">
    <property type="nucleotide sequence ID" value="NZ_JYFN01000036.1"/>
</dbReference>
<evidence type="ECO:0000313" key="2">
    <source>
        <dbReference type="Proteomes" id="UP000032545"/>
    </source>
</evidence>
<dbReference type="AlphaFoldDB" id="A0A0D8BDL7"/>
<dbReference type="EMBL" id="JYFN01000036">
    <property type="protein sequence ID" value="KJE21492.1"/>
    <property type="molecule type" value="Genomic_DNA"/>
</dbReference>
<organism evidence="1 2">
    <name type="scientific">Frankia torreyi</name>
    <dbReference type="NCBI Taxonomy" id="1856"/>
    <lineage>
        <taxon>Bacteria</taxon>
        <taxon>Bacillati</taxon>
        <taxon>Actinomycetota</taxon>
        <taxon>Actinomycetes</taxon>
        <taxon>Frankiales</taxon>
        <taxon>Frankiaceae</taxon>
        <taxon>Frankia</taxon>
    </lineage>
</organism>
<name>A0A0D8BDL7_9ACTN</name>
<protein>
    <submittedName>
        <fullName evidence="1">Uncharacterized protein</fullName>
    </submittedName>
</protein>
<evidence type="ECO:0000313" key="1">
    <source>
        <dbReference type="EMBL" id="KJE21492.1"/>
    </source>
</evidence>
<reference evidence="1 2" key="2">
    <citation type="journal article" date="2016" name="Genome Announc.">
        <title>Permanent Draft Genome Sequences for Two Variants of Frankia sp. Strain CpI1, the First Frankia Strain Isolated from Root Nodules of Comptonia peregrina.</title>
        <authorList>
            <person name="Oshone R."/>
            <person name="Hurst S.G.IV."/>
            <person name="Abebe-Akele F."/>
            <person name="Simpson S."/>
            <person name="Morris K."/>
            <person name="Thomas W.K."/>
            <person name="Tisa L.S."/>
        </authorList>
    </citation>
    <scope>NUCLEOTIDE SEQUENCE [LARGE SCALE GENOMIC DNA]</scope>
    <source>
        <strain evidence="2">CpI1-S</strain>
    </source>
</reference>
<keyword evidence="2" id="KW-1185">Reference proteome</keyword>
<sequence>MTTYGLVVDVAWPELPRGIAGPDELADQLDASLGDRAGITSVDQHGLAVRVYHPQEVEALAADLADRLSVIGMSDRTYLSWRDDLGVHRRSVTGRRMATTGRRVA</sequence>
<dbReference type="PATRIC" id="fig|1502723.3.peg.3893"/>
<dbReference type="OrthoDB" id="3213909at2"/>
<accession>A0A0D8BDL7</accession>